<dbReference type="PANTHER" id="PTHR33281:SF1">
    <property type="entry name" value="VOLTAGE-DEPENDENT CHLORIDE CHANNEL 1, CHLOROPLASTIC"/>
    <property type="match status" value="1"/>
</dbReference>
<evidence type="ECO:0000313" key="8">
    <source>
        <dbReference type="EMBL" id="KAK6141029.1"/>
    </source>
</evidence>
<keyword evidence="5" id="KW-0406">Ion transport</keyword>
<comment type="subcellular location">
    <subcellularLocation>
        <location evidence="1">Membrane</location>
        <topology evidence="1">Multi-pass membrane protein</topology>
    </subcellularLocation>
</comment>
<dbReference type="InterPro" id="IPR044669">
    <property type="entry name" value="YneE/VCCN1/2-like"/>
</dbReference>
<evidence type="ECO:0000313" key="9">
    <source>
        <dbReference type="Proteomes" id="UP001318860"/>
    </source>
</evidence>
<protein>
    <submittedName>
        <fullName evidence="8">Uncharacterized protein</fullName>
    </submittedName>
</protein>
<keyword evidence="3 7" id="KW-0812">Transmembrane</keyword>
<evidence type="ECO:0000256" key="7">
    <source>
        <dbReference type="SAM" id="Phobius"/>
    </source>
</evidence>
<dbReference type="InterPro" id="IPR024701">
    <property type="entry name" value="VCCN1/2"/>
</dbReference>
<evidence type="ECO:0000256" key="6">
    <source>
        <dbReference type="ARBA" id="ARBA00023136"/>
    </source>
</evidence>
<sequence length="424" mass="47844">MDPKTDKLVRRTTMVATVTASYFLLTADYGPEPNFLDPLKNAILSAERSVKEFIFGPKKETPQNETTKMPPTIPDWADTIKERGVRQKRSLYGHENWVQHRSSSRHVRHFVTSLSSRVILSLVPPVIVFTSVAAIIASYNSAVLMNWLPEFFPVLRASSLPYQLTAPALALLLVFRTEASYSRFEAGKKAWTKVIAGTNDFARQVIASVDSPGDAMLKKAILQYIKAFPVALKCHITYDSDIAQDLQNLLEADDLAVVLSSKHRPRCIIEFISQSLQLLDMGPTKLNMLESKLSCFHEGIGVCEQLMGIPIPLSYTRLTSRFLVLWHFTLPIILWDDCHWIVVPATFISAASLFCIEEVGVLIEEPFPMLALDELCHMVHSSIEDIMRNEKLIQARVNAKRTIRYKKRSPNGWPTTSSEERQLG</sequence>
<dbReference type="PIRSF" id="PIRSF016988">
    <property type="entry name" value="UCP016988"/>
    <property type="match status" value="1"/>
</dbReference>
<reference evidence="8 9" key="1">
    <citation type="journal article" date="2021" name="Comput. Struct. Biotechnol. J.">
        <title>De novo genome assembly of the potent medicinal plant Rehmannia glutinosa using nanopore technology.</title>
        <authorList>
            <person name="Ma L."/>
            <person name="Dong C."/>
            <person name="Song C."/>
            <person name="Wang X."/>
            <person name="Zheng X."/>
            <person name="Niu Y."/>
            <person name="Chen S."/>
            <person name="Feng W."/>
        </authorList>
    </citation>
    <scope>NUCLEOTIDE SEQUENCE [LARGE SCALE GENOMIC DNA]</scope>
    <source>
        <strain evidence="8">DH-2019</strain>
    </source>
</reference>
<keyword evidence="2" id="KW-0813">Transport</keyword>
<name>A0ABR0W3X6_REHGL</name>
<evidence type="ECO:0000256" key="4">
    <source>
        <dbReference type="ARBA" id="ARBA00022989"/>
    </source>
</evidence>
<feature type="transmembrane region" description="Helical" evidence="7">
    <location>
        <begin position="118"/>
        <end position="139"/>
    </location>
</feature>
<evidence type="ECO:0000256" key="3">
    <source>
        <dbReference type="ARBA" id="ARBA00022692"/>
    </source>
</evidence>
<keyword evidence="4 7" id="KW-1133">Transmembrane helix</keyword>
<keyword evidence="6 7" id="KW-0472">Membrane</keyword>
<evidence type="ECO:0000256" key="2">
    <source>
        <dbReference type="ARBA" id="ARBA00022448"/>
    </source>
</evidence>
<accession>A0ABR0W3X6</accession>
<dbReference type="EMBL" id="JABTTQ020000193">
    <property type="protein sequence ID" value="KAK6141029.1"/>
    <property type="molecule type" value="Genomic_DNA"/>
</dbReference>
<keyword evidence="9" id="KW-1185">Reference proteome</keyword>
<dbReference type="Pfam" id="PF25539">
    <property type="entry name" value="Bestrophin_2"/>
    <property type="match status" value="1"/>
</dbReference>
<gene>
    <name evidence="8" type="ORF">DH2020_025230</name>
</gene>
<organism evidence="8 9">
    <name type="scientific">Rehmannia glutinosa</name>
    <name type="common">Chinese foxglove</name>
    <dbReference type="NCBI Taxonomy" id="99300"/>
    <lineage>
        <taxon>Eukaryota</taxon>
        <taxon>Viridiplantae</taxon>
        <taxon>Streptophyta</taxon>
        <taxon>Embryophyta</taxon>
        <taxon>Tracheophyta</taxon>
        <taxon>Spermatophyta</taxon>
        <taxon>Magnoliopsida</taxon>
        <taxon>eudicotyledons</taxon>
        <taxon>Gunneridae</taxon>
        <taxon>Pentapetalae</taxon>
        <taxon>asterids</taxon>
        <taxon>lamiids</taxon>
        <taxon>Lamiales</taxon>
        <taxon>Orobanchaceae</taxon>
        <taxon>Rehmannieae</taxon>
        <taxon>Rehmannia</taxon>
    </lineage>
</organism>
<dbReference type="Proteomes" id="UP001318860">
    <property type="component" value="Unassembled WGS sequence"/>
</dbReference>
<evidence type="ECO:0000256" key="1">
    <source>
        <dbReference type="ARBA" id="ARBA00004141"/>
    </source>
</evidence>
<comment type="caution">
    <text evidence="8">The sequence shown here is derived from an EMBL/GenBank/DDBJ whole genome shotgun (WGS) entry which is preliminary data.</text>
</comment>
<dbReference type="PANTHER" id="PTHR33281">
    <property type="entry name" value="UPF0187 PROTEIN YNEE"/>
    <property type="match status" value="1"/>
</dbReference>
<feature type="transmembrane region" description="Helical" evidence="7">
    <location>
        <begin position="159"/>
        <end position="175"/>
    </location>
</feature>
<evidence type="ECO:0000256" key="5">
    <source>
        <dbReference type="ARBA" id="ARBA00023065"/>
    </source>
</evidence>
<proteinExistence type="predicted"/>